<evidence type="ECO:0000256" key="1">
    <source>
        <dbReference type="SAM" id="MobiDB-lite"/>
    </source>
</evidence>
<proteinExistence type="predicted"/>
<dbReference type="NCBIfam" id="TIGR03725">
    <property type="entry name" value="T6A_YeaZ"/>
    <property type="match status" value="1"/>
</dbReference>
<accession>A0A2X3L0S4</accession>
<evidence type="ECO:0000313" key="4">
    <source>
        <dbReference type="Proteomes" id="UP000249818"/>
    </source>
</evidence>
<dbReference type="GO" id="GO:0008233">
    <property type="term" value="F:peptidase activity"/>
    <property type="evidence" value="ECO:0007669"/>
    <property type="project" value="UniProtKB-KW"/>
</dbReference>
<dbReference type="PANTHER" id="PTHR11735:SF11">
    <property type="entry name" value="TRNA THREONYLCARBAMOYLADENOSINE BIOSYNTHESIS PROTEIN TSAB"/>
    <property type="match status" value="1"/>
</dbReference>
<reference evidence="4" key="1">
    <citation type="submission" date="2018-05" db="EMBL/GenBank/DDBJ databases">
        <authorList>
            <person name="Hao L."/>
        </authorList>
    </citation>
    <scope>NUCLEOTIDE SEQUENCE [LARGE SCALE GENOMIC DNA]</scope>
</reference>
<dbReference type="SUPFAM" id="SSF53067">
    <property type="entry name" value="Actin-like ATPase domain"/>
    <property type="match status" value="2"/>
</dbReference>
<keyword evidence="3" id="KW-0645">Protease</keyword>
<dbReference type="GO" id="GO:0002949">
    <property type="term" value="P:tRNA threonylcarbamoyladenosine modification"/>
    <property type="evidence" value="ECO:0007669"/>
    <property type="project" value="InterPro"/>
</dbReference>
<dbReference type="EMBL" id="LS483254">
    <property type="protein sequence ID" value="SQD93256.1"/>
    <property type="molecule type" value="Genomic_DNA"/>
</dbReference>
<dbReference type="Gene3D" id="3.30.420.40">
    <property type="match status" value="2"/>
</dbReference>
<name>A0A2X3L0S4_9BACT</name>
<dbReference type="PANTHER" id="PTHR11735">
    <property type="entry name" value="TRNA N6-ADENOSINE THREONYLCARBAMOYLTRANSFERASE"/>
    <property type="match status" value="1"/>
</dbReference>
<organism evidence="3 4">
    <name type="scientific">Candidatus Bipolaricaulis anaerobius</name>
    <dbReference type="NCBI Taxonomy" id="2026885"/>
    <lineage>
        <taxon>Bacteria</taxon>
        <taxon>Candidatus Bipolaricaulota</taxon>
        <taxon>Candidatus Bipolaricaulia</taxon>
        <taxon>Candidatus Bipolaricaulales</taxon>
        <taxon>Candidatus Bipolaricaulaceae</taxon>
        <taxon>Candidatus Bipolaricaulis</taxon>
    </lineage>
</organism>
<dbReference type="InterPro" id="IPR043129">
    <property type="entry name" value="ATPase_NBD"/>
</dbReference>
<dbReference type="GO" id="GO:0005829">
    <property type="term" value="C:cytosol"/>
    <property type="evidence" value="ECO:0007669"/>
    <property type="project" value="TreeGrafter"/>
</dbReference>
<sequence>MVLGIETAGAQGGVALVSLGGGEHEFVLPMGRSGGGVLPAAVDALLRLAAAKREEIELIAVDIGPGSFTGLRVGLAFAQGMAQALQVPVVGVRHTEALAGPVAWWPGKVAVWIHDRREFVYMAWATRDRVGAEAVLPWREALAKVVEQPGALLVGSGVEQFRDEIATCAPGVTCAGARFAHPRASEVARQGWDRFQSGGPDDPRPLAPHYVHKED</sequence>
<evidence type="ECO:0000259" key="2">
    <source>
        <dbReference type="Pfam" id="PF00814"/>
    </source>
</evidence>
<keyword evidence="4" id="KW-1185">Reference proteome</keyword>
<dbReference type="InterPro" id="IPR000905">
    <property type="entry name" value="Gcp-like_dom"/>
</dbReference>
<protein>
    <submittedName>
        <fullName evidence="3">Peptidase M22 glycoprotease</fullName>
    </submittedName>
</protein>
<gene>
    <name evidence="3" type="ORF">BARAN1_1234</name>
</gene>
<dbReference type="InterPro" id="IPR022496">
    <property type="entry name" value="T6A_TsaB"/>
</dbReference>
<dbReference type="GO" id="GO:0006508">
    <property type="term" value="P:proteolysis"/>
    <property type="evidence" value="ECO:0007669"/>
    <property type="project" value="UniProtKB-KW"/>
</dbReference>
<keyword evidence="3" id="KW-0378">Hydrolase</keyword>
<dbReference type="KEGG" id="bana:BARAN1_1234"/>
<feature type="region of interest" description="Disordered" evidence="1">
    <location>
        <begin position="193"/>
        <end position="215"/>
    </location>
</feature>
<feature type="domain" description="Gcp-like" evidence="2">
    <location>
        <begin position="38"/>
        <end position="134"/>
    </location>
</feature>
<evidence type="ECO:0000313" key="3">
    <source>
        <dbReference type="EMBL" id="SQD93256.1"/>
    </source>
</evidence>
<dbReference type="Pfam" id="PF00814">
    <property type="entry name" value="TsaD"/>
    <property type="match status" value="1"/>
</dbReference>
<dbReference type="AlphaFoldDB" id="A0A2X3L0S4"/>
<dbReference type="Proteomes" id="UP000249818">
    <property type="component" value="Chromosome BARAN1"/>
</dbReference>